<organism evidence="1 2">
    <name type="scientific">Crocodylus porosus</name>
    <name type="common">Saltwater crocodile</name>
    <name type="synonym">Estuarine crocodile</name>
    <dbReference type="NCBI Taxonomy" id="8502"/>
    <lineage>
        <taxon>Eukaryota</taxon>
        <taxon>Metazoa</taxon>
        <taxon>Chordata</taxon>
        <taxon>Craniata</taxon>
        <taxon>Vertebrata</taxon>
        <taxon>Euteleostomi</taxon>
        <taxon>Archelosauria</taxon>
        <taxon>Archosauria</taxon>
        <taxon>Crocodylia</taxon>
        <taxon>Longirostres</taxon>
        <taxon>Crocodylidae</taxon>
        <taxon>Crocodylus</taxon>
    </lineage>
</organism>
<dbReference type="Proteomes" id="UP000594220">
    <property type="component" value="Unplaced"/>
</dbReference>
<sequence>MTAGSVLVPQIIPLQLPLAGKAKHEIDTNTLLEIKSDTPDVTIYYTLDGSKPELFKKSCYGEHNTFKYKEPITLPDGKIMVRAMAVTKDCRESAIVTKMFLVEYKPPNILFSDEDNDENFLKDLFKQASYSNSKSLFRPEKSTEEMCRAWKMRLRRKTRT</sequence>
<dbReference type="InterPro" id="IPR052481">
    <property type="entry name" value="DZAN1"/>
</dbReference>
<dbReference type="PANTHER" id="PTHR16058:SF4">
    <property type="entry name" value="DOUBLE ZINC RIBBON AND ANKYRIN REPEAT-CONTAINING PROTEIN 1"/>
    <property type="match status" value="1"/>
</dbReference>
<dbReference type="GO" id="GO:0042462">
    <property type="term" value="P:eye photoreceptor cell development"/>
    <property type="evidence" value="ECO:0007669"/>
    <property type="project" value="TreeGrafter"/>
</dbReference>
<dbReference type="Ensembl" id="ENSCPRT00005016945.1">
    <property type="protein sequence ID" value="ENSCPRP00005014430.1"/>
    <property type="gene ID" value="ENSCPRG00005010167.1"/>
</dbReference>
<proteinExistence type="predicted"/>
<accession>A0A7M4ETV0</accession>
<evidence type="ECO:0000313" key="2">
    <source>
        <dbReference type="Proteomes" id="UP000594220"/>
    </source>
</evidence>
<keyword evidence="2" id="KW-1185">Reference proteome</keyword>
<dbReference type="GeneTree" id="ENSGT00390000000549"/>
<protein>
    <recommendedName>
        <fullName evidence="3">Double zinc ribbon and ankyrin repeat domains 1</fullName>
    </recommendedName>
</protein>
<dbReference type="OMA" id="KSTEEMC"/>
<reference evidence="1" key="2">
    <citation type="submission" date="2025-09" db="UniProtKB">
        <authorList>
            <consortium name="Ensembl"/>
        </authorList>
    </citation>
    <scope>IDENTIFICATION</scope>
</reference>
<reference evidence="1" key="1">
    <citation type="submission" date="2025-08" db="UniProtKB">
        <authorList>
            <consortium name="Ensembl"/>
        </authorList>
    </citation>
    <scope>IDENTIFICATION</scope>
</reference>
<dbReference type="AlphaFoldDB" id="A0A7M4ETV0"/>
<evidence type="ECO:0000313" key="1">
    <source>
        <dbReference type="Ensembl" id="ENSCPRP00005014430.1"/>
    </source>
</evidence>
<evidence type="ECO:0008006" key="3">
    <source>
        <dbReference type="Google" id="ProtNLM"/>
    </source>
</evidence>
<dbReference type="Pfam" id="PF13287">
    <property type="entry name" value="Fn3_assoc"/>
    <property type="match status" value="1"/>
</dbReference>
<dbReference type="PANTHER" id="PTHR16058">
    <property type="entry name" value="DOUBLE ZINC RIBBON AND ANKYRIN REPEAT-CONTAINING PROTEIN 1"/>
    <property type="match status" value="1"/>
</dbReference>
<name>A0A7M4ETV0_CROPO</name>
<dbReference type="InterPro" id="IPR026876">
    <property type="entry name" value="Fn3_assoc_repeat"/>
</dbReference>